<evidence type="ECO:0000259" key="4">
    <source>
        <dbReference type="Pfam" id="PF08212"/>
    </source>
</evidence>
<organism evidence="5 6">
    <name type="scientific">Zootermopsis nevadensis</name>
    <name type="common">Dampwood termite</name>
    <dbReference type="NCBI Taxonomy" id="136037"/>
    <lineage>
        <taxon>Eukaryota</taxon>
        <taxon>Metazoa</taxon>
        <taxon>Ecdysozoa</taxon>
        <taxon>Arthropoda</taxon>
        <taxon>Hexapoda</taxon>
        <taxon>Insecta</taxon>
        <taxon>Pterygota</taxon>
        <taxon>Neoptera</taxon>
        <taxon>Polyneoptera</taxon>
        <taxon>Dictyoptera</taxon>
        <taxon>Blattodea</taxon>
        <taxon>Blattoidea</taxon>
        <taxon>Termitoidae</taxon>
        <taxon>Termopsidae</taxon>
        <taxon>Zootermopsis</taxon>
    </lineage>
</organism>
<dbReference type="PRINTS" id="PR01273">
    <property type="entry name" value="INVTBRTCOLOR"/>
</dbReference>
<proteinExistence type="predicted"/>
<dbReference type="EMBL" id="KK852575">
    <property type="protein sequence ID" value="KDR21026.1"/>
    <property type="molecule type" value="Genomic_DNA"/>
</dbReference>
<keyword evidence="6" id="KW-1185">Reference proteome</keyword>
<dbReference type="AlphaFoldDB" id="A0A067RK92"/>
<name>A0A067RK92_ZOONE</name>
<dbReference type="PANTHER" id="PTHR10612:SF49">
    <property type="entry name" value="APOLIPOPROTEIN D-LIKE PROTEIN"/>
    <property type="match status" value="1"/>
</dbReference>
<feature type="domain" description="Lipocalin/cytosolic fatty-acid binding" evidence="4">
    <location>
        <begin position="40"/>
        <end position="184"/>
    </location>
</feature>
<dbReference type="InParanoid" id="A0A067RK92"/>
<keyword evidence="1" id="KW-1015">Disulfide bond</keyword>
<evidence type="ECO:0000256" key="3">
    <source>
        <dbReference type="SAM" id="SignalP"/>
    </source>
</evidence>
<dbReference type="PANTHER" id="PTHR10612">
    <property type="entry name" value="APOLIPOPROTEIN D"/>
    <property type="match status" value="1"/>
</dbReference>
<sequence length="272" mass="30076">MVRTMLLCLTVVVLATLSEVSGHSYHLGNCPNVDSQENFDMNRFLGKWYVIQKTSTGSKCLTNNYTKTNETGKYLIQQVSEHLILGLTSLNHEYTYEGVITVSDSSDPARMTVRFPLSLAGSASYIVFMTDYDNFAGVFTCQKLAFAHRQSASILSRSPNLDKIYVDKIRNRLRGYGVDPYDLSIIEHTCSPPNEDTLDININPTTFTAGSIAGVVRKAGEKLGDGIEVVADGASSIYNRFHGSGSSASVRRDREEVSNDRHSPSNDVEWLP</sequence>
<dbReference type="Proteomes" id="UP000027135">
    <property type="component" value="Unassembled WGS sequence"/>
</dbReference>
<dbReference type="PROSITE" id="PS00213">
    <property type="entry name" value="LIPOCALIN"/>
    <property type="match status" value="1"/>
</dbReference>
<feature type="signal peptide" evidence="3">
    <location>
        <begin position="1"/>
        <end position="22"/>
    </location>
</feature>
<dbReference type="GO" id="GO:0005737">
    <property type="term" value="C:cytoplasm"/>
    <property type="evidence" value="ECO:0007669"/>
    <property type="project" value="TreeGrafter"/>
</dbReference>
<dbReference type="Pfam" id="PF08212">
    <property type="entry name" value="Lipocalin_2"/>
    <property type="match status" value="1"/>
</dbReference>
<feature type="region of interest" description="Disordered" evidence="2">
    <location>
        <begin position="242"/>
        <end position="272"/>
    </location>
</feature>
<keyword evidence="5" id="KW-0449">Lipoprotein</keyword>
<dbReference type="SUPFAM" id="SSF50814">
    <property type="entry name" value="Lipocalins"/>
    <property type="match status" value="1"/>
</dbReference>
<dbReference type="eggNOG" id="KOG4824">
    <property type="taxonomic scope" value="Eukaryota"/>
</dbReference>
<dbReference type="GO" id="GO:0000302">
    <property type="term" value="P:response to reactive oxygen species"/>
    <property type="evidence" value="ECO:0007669"/>
    <property type="project" value="TreeGrafter"/>
</dbReference>
<gene>
    <name evidence="5" type="ORF">L798_04539</name>
</gene>
<dbReference type="InterPro" id="IPR000566">
    <property type="entry name" value="Lipocln_cytosolic_FA-bd_dom"/>
</dbReference>
<evidence type="ECO:0000256" key="1">
    <source>
        <dbReference type="ARBA" id="ARBA00023157"/>
    </source>
</evidence>
<protein>
    <submittedName>
        <fullName evidence="5">Apolipoprotein D</fullName>
    </submittedName>
</protein>
<dbReference type="GO" id="GO:0031409">
    <property type="term" value="F:pigment binding"/>
    <property type="evidence" value="ECO:0007669"/>
    <property type="project" value="InterPro"/>
</dbReference>
<dbReference type="GO" id="GO:0006629">
    <property type="term" value="P:lipid metabolic process"/>
    <property type="evidence" value="ECO:0007669"/>
    <property type="project" value="TreeGrafter"/>
</dbReference>
<feature type="compositionally biased region" description="Basic and acidic residues" evidence="2">
    <location>
        <begin position="250"/>
        <end position="264"/>
    </location>
</feature>
<evidence type="ECO:0000313" key="6">
    <source>
        <dbReference type="Proteomes" id="UP000027135"/>
    </source>
</evidence>
<feature type="chain" id="PRO_5001648615" evidence="3">
    <location>
        <begin position="23"/>
        <end position="272"/>
    </location>
</feature>
<dbReference type="OMA" id="YHLGACP"/>
<dbReference type="InterPro" id="IPR022272">
    <property type="entry name" value="Lipocalin_CS"/>
</dbReference>
<dbReference type="InterPro" id="IPR012674">
    <property type="entry name" value="Calycin"/>
</dbReference>
<reference evidence="5 6" key="1">
    <citation type="journal article" date="2014" name="Nat. Commun.">
        <title>Molecular traces of alternative social organization in a termite genome.</title>
        <authorList>
            <person name="Terrapon N."/>
            <person name="Li C."/>
            <person name="Robertson H.M."/>
            <person name="Ji L."/>
            <person name="Meng X."/>
            <person name="Booth W."/>
            <person name="Chen Z."/>
            <person name="Childers C.P."/>
            <person name="Glastad K.M."/>
            <person name="Gokhale K."/>
            <person name="Gowin J."/>
            <person name="Gronenberg W."/>
            <person name="Hermansen R.A."/>
            <person name="Hu H."/>
            <person name="Hunt B.G."/>
            <person name="Huylmans A.K."/>
            <person name="Khalil S.M."/>
            <person name="Mitchell R.D."/>
            <person name="Munoz-Torres M.C."/>
            <person name="Mustard J.A."/>
            <person name="Pan H."/>
            <person name="Reese J.T."/>
            <person name="Scharf M.E."/>
            <person name="Sun F."/>
            <person name="Vogel H."/>
            <person name="Xiao J."/>
            <person name="Yang W."/>
            <person name="Yang Z."/>
            <person name="Yang Z."/>
            <person name="Zhou J."/>
            <person name="Zhu J."/>
            <person name="Brent C.S."/>
            <person name="Elsik C.G."/>
            <person name="Goodisman M.A."/>
            <person name="Liberles D.A."/>
            <person name="Roe R.M."/>
            <person name="Vargo E.L."/>
            <person name="Vilcinskas A."/>
            <person name="Wang J."/>
            <person name="Bornberg-Bauer E."/>
            <person name="Korb J."/>
            <person name="Zhang G."/>
            <person name="Liebig J."/>
        </authorList>
    </citation>
    <scope>NUCLEOTIDE SEQUENCE [LARGE SCALE GENOMIC DNA]</scope>
    <source>
        <tissue evidence="5">Whole organism</tissue>
    </source>
</reference>
<accession>A0A067RK92</accession>
<evidence type="ECO:0000256" key="2">
    <source>
        <dbReference type="SAM" id="MobiDB-lite"/>
    </source>
</evidence>
<dbReference type="OrthoDB" id="6728016at2759"/>
<evidence type="ECO:0000313" key="5">
    <source>
        <dbReference type="EMBL" id="KDR21026.1"/>
    </source>
</evidence>
<dbReference type="Gene3D" id="2.40.128.20">
    <property type="match status" value="1"/>
</dbReference>
<keyword evidence="3" id="KW-0732">Signal</keyword>
<dbReference type="InterPro" id="IPR003057">
    <property type="entry name" value="Invtbrt_color"/>
</dbReference>